<dbReference type="InterPro" id="IPR002656">
    <property type="entry name" value="Acyl_transf_3_dom"/>
</dbReference>
<reference evidence="3" key="1">
    <citation type="journal article" date="2021" name="PeerJ">
        <title>Extensive microbial diversity within the chicken gut microbiome revealed by metagenomics and culture.</title>
        <authorList>
            <person name="Gilroy R."/>
            <person name="Ravi A."/>
            <person name="Getino M."/>
            <person name="Pursley I."/>
            <person name="Horton D.L."/>
            <person name="Alikhan N.F."/>
            <person name="Baker D."/>
            <person name="Gharbi K."/>
            <person name="Hall N."/>
            <person name="Watson M."/>
            <person name="Adriaenssens E.M."/>
            <person name="Foster-Nyarko E."/>
            <person name="Jarju S."/>
            <person name="Secka A."/>
            <person name="Antonio M."/>
            <person name="Oren A."/>
            <person name="Chaudhuri R.R."/>
            <person name="La Ragione R."/>
            <person name="Hildebrand F."/>
            <person name="Pallen M.J."/>
        </authorList>
    </citation>
    <scope>NUCLEOTIDE SEQUENCE</scope>
    <source>
        <strain evidence="3">4100</strain>
    </source>
</reference>
<dbReference type="AlphaFoldDB" id="A0A921E8K5"/>
<feature type="transmembrane region" description="Helical" evidence="1">
    <location>
        <begin position="401"/>
        <end position="423"/>
    </location>
</feature>
<dbReference type="Pfam" id="PF01757">
    <property type="entry name" value="Acyl_transf_3"/>
    <property type="match status" value="1"/>
</dbReference>
<comment type="caution">
    <text evidence="3">The sequence shown here is derived from an EMBL/GenBank/DDBJ whole genome shotgun (WGS) entry which is preliminary data.</text>
</comment>
<evidence type="ECO:0000259" key="2">
    <source>
        <dbReference type="Pfam" id="PF01757"/>
    </source>
</evidence>
<feature type="transmembrane region" description="Helical" evidence="1">
    <location>
        <begin position="126"/>
        <end position="144"/>
    </location>
</feature>
<feature type="transmembrane region" description="Helical" evidence="1">
    <location>
        <begin position="673"/>
        <end position="696"/>
    </location>
</feature>
<feature type="transmembrane region" description="Helical" evidence="1">
    <location>
        <begin position="435"/>
        <end position="457"/>
    </location>
</feature>
<sequence length="723" mass="80589">MTLPQPFRQTAIAVTAAIAATMVVAMYAVTYIGESWGASASTLQFAGNALSTGINLLLLTFGYCGLRMSWKSVIMLALVALSYDAINLTFVSMAGSHLPVWYSATSDDTQLASTALTMISFPVSSMPGRLIHGYLFLLILSPLINRGLSALSRHQLSSLVIILTASVTVCGWLAENYLAWWHWNLYYFIYLYAVGYFLRVHRPLDRVPARLLITGIVLCFAGLAMTIFVHDWISGPWTYWFDSHYANDLFTLSASILTVAYVSRSRRAYAGPPWLATAILGSFMLITGPAATCITDLVELSIRSNMLSFTVICLATTALAALTAWIIYDPVMLVAGAVGRRLPRLSVATASQPLQQIGTSIRSSQRNSSIELARVLAMCMIMGEHLTFSHVAPGFESYDSWAVVFFGITSCCVSVYVILLGTLGLRLSWKAVINIWLTVLLFNILSLIIIIGIGRTSNEFPATSDLVKHLIFPIGSSSYWFIKAYLMLITLAPLINAGLKQIDIQSLRLLVLTLTCAGIYCGWIGQNPLHDMLNYWGFDHNGSIFPADTIYYFIWLYVVGWWISRDTKLHSIPLTVLVSGFILSGLIQGALHLLTIDVTDVQKSLFSPAQRHGLLVNLSAFFFVCFFIRFSFRSKFVNLLGSASLGCYLIQESRPGCMLYYDVLSRFFNAHGFSLSFWLMIAGSFLGTWLLAVIIFHYKRRWMPPLIEKIMSCLPRKWKQEIW</sequence>
<protein>
    <submittedName>
        <fullName evidence="3">Acyltransferase family protein</fullName>
    </submittedName>
</protein>
<feature type="transmembrane region" description="Helical" evidence="1">
    <location>
        <begin position="12"/>
        <end position="33"/>
    </location>
</feature>
<feature type="transmembrane region" description="Helical" evidence="1">
    <location>
        <begin position="211"/>
        <end position="233"/>
    </location>
</feature>
<keyword evidence="1" id="KW-1133">Transmembrane helix</keyword>
<feature type="transmembrane region" description="Helical" evidence="1">
    <location>
        <begin position="73"/>
        <end position="94"/>
    </location>
</feature>
<feature type="transmembrane region" description="Helical" evidence="1">
    <location>
        <begin position="45"/>
        <end position="66"/>
    </location>
</feature>
<feature type="transmembrane region" description="Helical" evidence="1">
    <location>
        <begin position="180"/>
        <end position="199"/>
    </location>
</feature>
<reference evidence="3" key="2">
    <citation type="submission" date="2021-09" db="EMBL/GenBank/DDBJ databases">
        <authorList>
            <person name="Gilroy R."/>
        </authorList>
    </citation>
    <scope>NUCLEOTIDE SEQUENCE</scope>
    <source>
        <strain evidence="3">4100</strain>
    </source>
</reference>
<keyword evidence="1" id="KW-0472">Membrane</keyword>
<keyword evidence="1" id="KW-0812">Transmembrane</keyword>
<keyword evidence="3" id="KW-0012">Acyltransferase</keyword>
<organism evidence="3 4">
    <name type="scientific">Candidatus Amulumruptor caecigallinarius</name>
    <dbReference type="NCBI Taxonomy" id="2109911"/>
    <lineage>
        <taxon>Bacteria</taxon>
        <taxon>Pseudomonadati</taxon>
        <taxon>Bacteroidota</taxon>
        <taxon>Bacteroidia</taxon>
        <taxon>Bacteroidales</taxon>
        <taxon>Muribaculaceae</taxon>
        <taxon>Candidatus Amulumruptor</taxon>
    </lineage>
</organism>
<evidence type="ECO:0000256" key="1">
    <source>
        <dbReference type="SAM" id="Phobius"/>
    </source>
</evidence>
<evidence type="ECO:0000313" key="4">
    <source>
        <dbReference type="Proteomes" id="UP000711407"/>
    </source>
</evidence>
<feature type="domain" description="Acyltransferase 3" evidence="2">
    <location>
        <begin position="368"/>
        <end position="695"/>
    </location>
</feature>
<dbReference type="EMBL" id="DYXT01000029">
    <property type="protein sequence ID" value="HJE39274.1"/>
    <property type="molecule type" value="Genomic_DNA"/>
</dbReference>
<gene>
    <name evidence="3" type="ORF">K8V47_05915</name>
</gene>
<proteinExistence type="predicted"/>
<feature type="transmembrane region" description="Helical" evidence="1">
    <location>
        <begin position="156"/>
        <end position="174"/>
    </location>
</feature>
<dbReference type="GO" id="GO:0016747">
    <property type="term" value="F:acyltransferase activity, transferring groups other than amino-acyl groups"/>
    <property type="evidence" value="ECO:0007669"/>
    <property type="project" value="InterPro"/>
</dbReference>
<feature type="transmembrane region" description="Helical" evidence="1">
    <location>
        <begin position="274"/>
        <end position="294"/>
    </location>
</feature>
<feature type="transmembrane region" description="Helical" evidence="1">
    <location>
        <begin position="477"/>
        <end position="495"/>
    </location>
</feature>
<feature type="transmembrane region" description="Helical" evidence="1">
    <location>
        <begin position="306"/>
        <end position="328"/>
    </location>
</feature>
<feature type="transmembrane region" description="Helical" evidence="1">
    <location>
        <begin position="507"/>
        <end position="525"/>
    </location>
</feature>
<feature type="transmembrane region" description="Helical" evidence="1">
    <location>
        <begin position="545"/>
        <end position="563"/>
    </location>
</feature>
<keyword evidence="3" id="KW-0808">Transferase</keyword>
<name>A0A921E8K5_9BACT</name>
<feature type="transmembrane region" description="Helical" evidence="1">
    <location>
        <begin position="614"/>
        <end position="632"/>
    </location>
</feature>
<feature type="transmembrane region" description="Helical" evidence="1">
    <location>
        <begin position="575"/>
        <end position="594"/>
    </location>
</feature>
<dbReference type="Proteomes" id="UP000711407">
    <property type="component" value="Unassembled WGS sequence"/>
</dbReference>
<evidence type="ECO:0000313" key="3">
    <source>
        <dbReference type="EMBL" id="HJE39274.1"/>
    </source>
</evidence>
<accession>A0A921E8K5</accession>